<evidence type="ECO:0000313" key="3">
    <source>
        <dbReference type="Proteomes" id="UP001256673"/>
    </source>
</evidence>
<proteinExistence type="predicted"/>
<comment type="caution">
    <text evidence="2">The sequence shown here is derived from an EMBL/GenBank/DDBJ whole genome shotgun (WGS) entry which is preliminary data.</text>
</comment>
<dbReference type="RefSeq" id="WP_262346270.1">
    <property type="nucleotide sequence ID" value="NZ_JAWDIU010000003.1"/>
</dbReference>
<accession>A0ABU3RXA6</accession>
<evidence type="ECO:0000313" key="2">
    <source>
        <dbReference type="EMBL" id="MDU0327230.1"/>
    </source>
</evidence>
<dbReference type="Proteomes" id="UP001256673">
    <property type="component" value="Unassembled WGS sequence"/>
</dbReference>
<organism evidence="2 3">
    <name type="scientific">Microbacterium algihabitans</name>
    <dbReference type="NCBI Taxonomy" id="3075992"/>
    <lineage>
        <taxon>Bacteria</taxon>
        <taxon>Bacillati</taxon>
        <taxon>Actinomycetota</taxon>
        <taxon>Actinomycetes</taxon>
        <taxon>Micrococcales</taxon>
        <taxon>Microbacteriaceae</taxon>
        <taxon>Microbacterium</taxon>
    </lineage>
</organism>
<keyword evidence="3" id="KW-1185">Reference proteome</keyword>
<dbReference type="EMBL" id="JAWDIU010000003">
    <property type="protein sequence ID" value="MDU0327230.1"/>
    <property type="molecule type" value="Genomic_DNA"/>
</dbReference>
<keyword evidence="1" id="KW-1133">Transmembrane helix</keyword>
<keyword evidence="1" id="KW-0472">Membrane</keyword>
<gene>
    <name evidence="2" type="ORF">RWH43_10735</name>
</gene>
<name>A0ABU3RXA6_9MICO</name>
<evidence type="ECO:0000256" key="1">
    <source>
        <dbReference type="SAM" id="Phobius"/>
    </source>
</evidence>
<sequence length="43" mass="4620">MVRNPLLPFSIYEIAGAAAVIVIAALITALVITLVLRRKSRGK</sequence>
<protein>
    <recommendedName>
        <fullName evidence="4">LPXTG cell wall anchor domain-containing protein</fullName>
    </recommendedName>
</protein>
<feature type="transmembrane region" description="Helical" evidence="1">
    <location>
        <begin position="14"/>
        <end position="36"/>
    </location>
</feature>
<keyword evidence="1" id="KW-0812">Transmembrane</keyword>
<reference evidence="2 3" key="1">
    <citation type="submission" date="2023-09" db="EMBL/GenBank/DDBJ databases">
        <title>Microbacterium fusihabitans sp. nov., Microbacterium phycihabitans sp. nov., and Microbacterium cervinum sp. nov., isolated from dried seaweeds of beach.</title>
        <authorList>
            <person name="Lee S.D."/>
        </authorList>
    </citation>
    <scope>NUCLEOTIDE SEQUENCE [LARGE SCALE GENOMIC DNA]</scope>
    <source>
        <strain evidence="2 3">KSW2-21</strain>
    </source>
</reference>
<evidence type="ECO:0008006" key="4">
    <source>
        <dbReference type="Google" id="ProtNLM"/>
    </source>
</evidence>